<evidence type="ECO:0000313" key="3">
    <source>
        <dbReference type="EMBL" id="GJD99618.1"/>
    </source>
</evidence>
<feature type="signal peptide" evidence="2">
    <location>
        <begin position="1"/>
        <end position="31"/>
    </location>
</feature>
<sequence length="232" mass="24394">MPAAVPFRHRRMLAAVLSLGAVVSTVVSVQAGDEGGLGFFQSLFGSPQAAPPSEAAPVAAPAASAGPQTLSPSRVYGRRHARRADGAPVRAKVRYAALPRPEPVAPRKVRAAVPELSSDRQRPLDMSAGPAAALLKDPTLRPGDIVVLPDGAHVFKGTAGKRHTMRDFEEVSRSALVDRKTRARLAAMVAPAGALPASEARRVMARLKRATPAGPDPSESRPEMAAMRVIYP</sequence>
<comment type="caution">
    <text evidence="3">The sequence shown here is derived from an EMBL/GenBank/DDBJ whole genome shotgun (WGS) entry which is preliminary data.</text>
</comment>
<feature type="chain" id="PRO_5045630348" evidence="2">
    <location>
        <begin position="32"/>
        <end position="232"/>
    </location>
</feature>
<organism evidence="3 4">
    <name type="scientific">Methylobacterium isbiliense</name>
    <dbReference type="NCBI Taxonomy" id="315478"/>
    <lineage>
        <taxon>Bacteria</taxon>
        <taxon>Pseudomonadati</taxon>
        <taxon>Pseudomonadota</taxon>
        <taxon>Alphaproteobacteria</taxon>
        <taxon>Hyphomicrobiales</taxon>
        <taxon>Methylobacteriaceae</taxon>
        <taxon>Methylobacterium</taxon>
    </lineage>
</organism>
<keyword evidence="4" id="KW-1185">Reference proteome</keyword>
<reference evidence="3" key="1">
    <citation type="journal article" date="2021" name="Front. Microbiol.">
        <title>Comprehensive Comparative Genomics and Phenotyping of Methylobacterium Species.</title>
        <authorList>
            <person name="Alessa O."/>
            <person name="Ogura Y."/>
            <person name="Fujitani Y."/>
            <person name="Takami H."/>
            <person name="Hayashi T."/>
            <person name="Sahin N."/>
            <person name="Tani A."/>
        </authorList>
    </citation>
    <scope>NUCLEOTIDE SEQUENCE</scope>
    <source>
        <strain evidence="3">DSM 17168</strain>
    </source>
</reference>
<protein>
    <submittedName>
        <fullName evidence="3">Uncharacterized protein</fullName>
    </submittedName>
</protein>
<feature type="region of interest" description="Disordered" evidence="1">
    <location>
        <begin position="50"/>
        <end position="83"/>
    </location>
</feature>
<dbReference type="RefSeq" id="WP_238234496.1">
    <property type="nucleotide sequence ID" value="NZ_BPQQ01000016.1"/>
</dbReference>
<feature type="compositionally biased region" description="Low complexity" evidence="1">
    <location>
        <begin position="50"/>
        <end position="67"/>
    </location>
</feature>
<gene>
    <name evidence="3" type="ORF">GMJLKIPL_1536</name>
</gene>
<reference evidence="3" key="2">
    <citation type="submission" date="2021-08" db="EMBL/GenBank/DDBJ databases">
        <authorList>
            <person name="Tani A."/>
            <person name="Ola A."/>
            <person name="Ogura Y."/>
            <person name="Katsura K."/>
            <person name="Hayashi T."/>
        </authorList>
    </citation>
    <scope>NUCLEOTIDE SEQUENCE</scope>
    <source>
        <strain evidence="3">DSM 17168</strain>
    </source>
</reference>
<dbReference type="Proteomes" id="UP001055153">
    <property type="component" value="Unassembled WGS sequence"/>
</dbReference>
<dbReference type="EMBL" id="BPQQ01000016">
    <property type="protein sequence ID" value="GJD99618.1"/>
    <property type="molecule type" value="Genomic_DNA"/>
</dbReference>
<name>A0ABQ4SCR4_9HYPH</name>
<evidence type="ECO:0000256" key="1">
    <source>
        <dbReference type="SAM" id="MobiDB-lite"/>
    </source>
</evidence>
<accession>A0ABQ4SCR4</accession>
<proteinExistence type="predicted"/>
<evidence type="ECO:0000313" key="4">
    <source>
        <dbReference type="Proteomes" id="UP001055153"/>
    </source>
</evidence>
<keyword evidence="2" id="KW-0732">Signal</keyword>
<feature type="region of interest" description="Disordered" evidence="1">
    <location>
        <begin position="209"/>
        <end position="232"/>
    </location>
</feature>
<evidence type="ECO:0000256" key="2">
    <source>
        <dbReference type="SAM" id="SignalP"/>
    </source>
</evidence>